<dbReference type="Gene3D" id="1.10.340.70">
    <property type="match status" value="1"/>
</dbReference>
<name>A0A0C2JTB4_THEKT</name>
<feature type="compositionally biased region" description="Polar residues" evidence="1">
    <location>
        <begin position="127"/>
        <end position="140"/>
    </location>
</feature>
<accession>A0A0C2JTB4</accession>
<dbReference type="EMBL" id="JWZT01001161">
    <property type="protein sequence ID" value="KII72628.1"/>
    <property type="molecule type" value="Genomic_DNA"/>
</dbReference>
<keyword evidence="4" id="KW-1185">Reference proteome</keyword>
<comment type="caution">
    <text evidence="3">The sequence shown here is derived from an EMBL/GenBank/DDBJ whole genome shotgun (WGS) entry which is preliminary data.</text>
</comment>
<gene>
    <name evidence="3" type="ORF">RF11_06460</name>
</gene>
<dbReference type="OrthoDB" id="10054198at2759"/>
<dbReference type="Gene3D" id="3.30.420.10">
    <property type="entry name" value="Ribonuclease H-like superfamily/Ribonuclease H"/>
    <property type="match status" value="1"/>
</dbReference>
<evidence type="ECO:0000259" key="2">
    <source>
        <dbReference type="Pfam" id="PF17921"/>
    </source>
</evidence>
<dbReference type="Pfam" id="PF17921">
    <property type="entry name" value="Integrase_H2C2"/>
    <property type="match status" value="1"/>
</dbReference>
<dbReference type="Proteomes" id="UP000031668">
    <property type="component" value="Unassembled WGS sequence"/>
</dbReference>
<feature type="domain" description="Integrase zinc-binding" evidence="2">
    <location>
        <begin position="3"/>
        <end position="33"/>
    </location>
</feature>
<protein>
    <recommendedName>
        <fullName evidence="2">Integrase zinc-binding domain-containing protein</fullName>
    </recommendedName>
</protein>
<organism evidence="3 4">
    <name type="scientific">Thelohanellus kitauei</name>
    <name type="common">Myxosporean</name>
    <dbReference type="NCBI Taxonomy" id="669202"/>
    <lineage>
        <taxon>Eukaryota</taxon>
        <taxon>Metazoa</taxon>
        <taxon>Cnidaria</taxon>
        <taxon>Myxozoa</taxon>
        <taxon>Myxosporea</taxon>
        <taxon>Bivalvulida</taxon>
        <taxon>Platysporina</taxon>
        <taxon>Myxobolidae</taxon>
        <taxon>Thelohanellus</taxon>
    </lineage>
</organism>
<evidence type="ECO:0000256" key="1">
    <source>
        <dbReference type="SAM" id="MobiDB-lite"/>
    </source>
</evidence>
<sequence length="199" mass="23281">MKSSARFYVWWPNLLRDVENFVKKCESCQKFGPKEPETPLYCWDIPDYLWERFHIDFAGPFDDRYWFVVVDAYSKWMEIEPVASTSSSNKRSLLPGEVISKSGPLSYIVNVEGREERKHADHLRTRTPGNNYHSPNQNEISAQPDAIISVSKENIEKSDHNNTLDECLKNSEHEKLYLSEAFPKEDKIPRRSERLKLKA</sequence>
<dbReference type="GO" id="GO:0003676">
    <property type="term" value="F:nucleic acid binding"/>
    <property type="evidence" value="ECO:0007669"/>
    <property type="project" value="InterPro"/>
</dbReference>
<dbReference type="InterPro" id="IPR012337">
    <property type="entry name" value="RNaseH-like_sf"/>
</dbReference>
<dbReference type="PANTHER" id="PTHR37984:SF5">
    <property type="entry name" value="PROTEIN NYNRIN-LIKE"/>
    <property type="match status" value="1"/>
</dbReference>
<proteinExistence type="predicted"/>
<dbReference type="InterPro" id="IPR050951">
    <property type="entry name" value="Retrovirus_Pol_polyprotein"/>
</dbReference>
<feature type="region of interest" description="Disordered" evidence="1">
    <location>
        <begin position="117"/>
        <end position="140"/>
    </location>
</feature>
<dbReference type="PANTHER" id="PTHR37984">
    <property type="entry name" value="PROTEIN CBG26694"/>
    <property type="match status" value="1"/>
</dbReference>
<dbReference type="InterPro" id="IPR041588">
    <property type="entry name" value="Integrase_H2C2"/>
</dbReference>
<evidence type="ECO:0000313" key="3">
    <source>
        <dbReference type="EMBL" id="KII72628.1"/>
    </source>
</evidence>
<dbReference type="AlphaFoldDB" id="A0A0C2JTB4"/>
<evidence type="ECO:0000313" key="4">
    <source>
        <dbReference type="Proteomes" id="UP000031668"/>
    </source>
</evidence>
<reference evidence="3 4" key="1">
    <citation type="journal article" date="2014" name="Genome Biol. Evol.">
        <title>The genome of the myxosporean Thelohanellus kitauei shows adaptations to nutrient acquisition within its fish host.</title>
        <authorList>
            <person name="Yang Y."/>
            <person name="Xiong J."/>
            <person name="Zhou Z."/>
            <person name="Huo F."/>
            <person name="Miao W."/>
            <person name="Ran C."/>
            <person name="Liu Y."/>
            <person name="Zhang J."/>
            <person name="Feng J."/>
            <person name="Wang M."/>
            <person name="Wang M."/>
            <person name="Wang L."/>
            <person name="Yao B."/>
        </authorList>
    </citation>
    <scope>NUCLEOTIDE SEQUENCE [LARGE SCALE GENOMIC DNA]</scope>
    <source>
        <strain evidence="3">Wuqing</strain>
    </source>
</reference>
<dbReference type="InterPro" id="IPR036397">
    <property type="entry name" value="RNaseH_sf"/>
</dbReference>
<dbReference type="SUPFAM" id="SSF53098">
    <property type="entry name" value="Ribonuclease H-like"/>
    <property type="match status" value="1"/>
</dbReference>